<dbReference type="AlphaFoldDB" id="A0AAV7UN08"/>
<proteinExistence type="predicted"/>
<evidence type="ECO:0000313" key="1">
    <source>
        <dbReference type="EMBL" id="KAJ1189128.1"/>
    </source>
</evidence>
<sequence>MYSSINYVFVTISFFRVLHRAEISNNSISDDAHIELQWPRLAPFLVETPQWRLPPRLLQDPVDIAEIHKGIVYYYTHNTEWDVSLGVLWDGFKANLQGIISSMAIARSREARLVEEGLTSEIKALDQQDKVNPTRKHNRQLDILPGQLYAQKPNKAEWARSALKQHYCEIGNKGGLLLAYRLRQVRARSHIAKLGMPDGSWAITERDKRQEFRTYYQTVHEQDVVSHGLLPN</sequence>
<gene>
    <name evidence="1" type="ORF">NDU88_005879</name>
</gene>
<dbReference type="Proteomes" id="UP001066276">
    <property type="component" value="Chromosome 3_1"/>
</dbReference>
<comment type="caution">
    <text evidence="1">The sequence shown here is derived from an EMBL/GenBank/DDBJ whole genome shotgun (WGS) entry which is preliminary data.</text>
</comment>
<accession>A0AAV7UN08</accession>
<evidence type="ECO:0000313" key="2">
    <source>
        <dbReference type="Proteomes" id="UP001066276"/>
    </source>
</evidence>
<organism evidence="1 2">
    <name type="scientific">Pleurodeles waltl</name>
    <name type="common">Iberian ribbed newt</name>
    <dbReference type="NCBI Taxonomy" id="8319"/>
    <lineage>
        <taxon>Eukaryota</taxon>
        <taxon>Metazoa</taxon>
        <taxon>Chordata</taxon>
        <taxon>Craniata</taxon>
        <taxon>Vertebrata</taxon>
        <taxon>Euteleostomi</taxon>
        <taxon>Amphibia</taxon>
        <taxon>Batrachia</taxon>
        <taxon>Caudata</taxon>
        <taxon>Salamandroidea</taxon>
        <taxon>Salamandridae</taxon>
        <taxon>Pleurodelinae</taxon>
        <taxon>Pleurodeles</taxon>
    </lineage>
</organism>
<keyword evidence="2" id="KW-1185">Reference proteome</keyword>
<protein>
    <submittedName>
        <fullName evidence="1">Uncharacterized protein</fullName>
    </submittedName>
</protein>
<dbReference type="EMBL" id="JANPWB010000005">
    <property type="protein sequence ID" value="KAJ1189128.1"/>
    <property type="molecule type" value="Genomic_DNA"/>
</dbReference>
<reference evidence="1" key="1">
    <citation type="journal article" date="2022" name="bioRxiv">
        <title>Sequencing and chromosome-scale assembly of the giantPleurodeles waltlgenome.</title>
        <authorList>
            <person name="Brown T."/>
            <person name="Elewa A."/>
            <person name="Iarovenko S."/>
            <person name="Subramanian E."/>
            <person name="Araus A.J."/>
            <person name="Petzold A."/>
            <person name="Susuki M."/>
            <person name="Suzuki K.-i.T."/>
            <person name="Hayashi T."/>
            <person name="Toyoda A."/>
            <person name="Oliveira C."/>
            <person name="Osipova E."/>
            <person name="Leigh N.D."/>
            <person name="Simon A."/>
            <person name="Yun M.H."/>
        </authorList>
    </citation>
    <scope>NUCLEOTIDE SEQUENCE</scope>
    <source>
        <strain evidence="1">20211129_DDA</strain>
        <tissue evidence="1">Liver</tissue>
    </source>
</reference>
<name>A0AAV7UN08_PLEWA</name>